<dbReference type="AlphaFoldDB" id="A0A502DJV6"/>
<organism evidence="2 3">
    <name type="scientific">Mycolicibacterium hodleri</name>
    <dbReference type="NCBI Taxonomy" id="49897"/>
    <lineage>
        <taxon>Bacteria</taxon>
        <taxon>Bacillati</taxon>
        <taxon>Actinomycetota</taxon>
        <taxon>Actinomycetes</taxon>
        <taxon>Mycobacteriales</taxon>
        <taxon>Mycobacteriaceae</taxon>
        <taxon>Mycolicibacterium</taxon>
    </lineage>
</organism>
<reference evidence="2 3" key="1">
    <citation type="journal article" date="2019" name="Environ. Microbiol.">
        <title>Species interactions and distinct microbial communities in high Arctic permafrost affected cryosols are associated with the CH4 and CO2 gas fluxes.</title>
        <authorList>
            <person name="Altshuler I."/>
            <person name="Hamel J."/>
            <person name="Turney S."/>
            <person name="Magnuson E."/>
            <person name="Levesque R."/>
            <person name="Greer C."/>
            <person name="Whyte L.G."/>
        </authorList>
    </citation>
    <scope>NUCLEOTIDE SEQUENCE [LARGE SCALE GENOMIC DNA]</scope>
    <source>
        <strain evidence="2 3">S5.20</strain>
    </source>
</reference>
<comment type="caution">
    <text evidence="2">The sequence shown here is derived from an EMBL/GenBank/DDBJ whole genome shotgun (WGS) entry which is preliminary data.</text>
</comment>
<protein>
    <submittedName>
        <fullName evidence="2">Uncharacterized protein</fullName>
    </submittedName>
</protein>
<accession>A0A502DJV6</accession>
<gene>
    <name evidence="2" type="ORF">EAH80_30200</name>
</gene>
<feature type="region of interest" description="Disordered" evidence="1">
    <location>
        <begin position="1"/>
        <end position="21"/>
    </location>
</feature>
<evidence type="ECO:0000256" key="1">
    <source>
        <dbReference type="SAM" id="MobiDB-lite"/>
    </source>
</evidence>
<evidence type="ECO:0000313" key="3">
    <source>
        <dbReference type="Proteomes" id="UP000320095"/>
    </source>
</evidence>
<name>A0A502DJV6_9MYCO</name>
<dbReference type="EMBL" id="RCZG01000026">
    <property type="protein sequence ID" value="TPG25588.1"/>
    <property type="molecule type" value="Genomic_DNA"/>
</dbReference>
<dbReference type="Proteomes" id="UP000320095">
    <property type="component" value="Unassembled WGS sequence"/>
</dbReference>
<keyword evidence="3" id="KW-1185">Reference proteome</keyword>
<proteinExistence type="predicted"/>
<sequence length="73" mass="8105">MIAVFDRPTAPETSVGASRGGQTECARLGCDLGASFRFRPGERFDRVLTAWQESGVIEAFMQFGYNVFRAQLK</sequence>
<evidence type="ECO:0000313" key="2">
    <source>
        <dbReference type="EMBL" id="TPG25588.1"/>
    </source>
</evidence>